<gene>
    <name evidence="1" type="ORF">COV91_00410</name>
</gene>
<dbReference type="EMBL" id="PCVG01000011">
    <property type="protein sequence ID" value="PIQ69108.1"/>
    <property type="molecule type" value="Genomic_DNA"/>
</dbReference>
<protein>
    <submittedName>
        <fullName evidence="1">Uncharacterized protein</fullName>
    </submittedName>
</protein>
<name>A0A2H0KCW5_9BACT</name>
<comment type="caution">
    <text evidence="1">The sequence shown here is derived from an EMBL/GenBank/DDBJ whole genome shotgun (WGS) entry which is preliminary data.</text>
</comment>
<evidence type="ECO:0000313" key="2">
    <source>
        <dbReference type="Proteomes" id="UP000229342"/>
    </source>
</evidence>
<proteinExistence type="predicted"/>
<evidence type="ECO:0000313" key="1">
    <source>
        <dbReference type="EMBL" id="PIQ69108.1"/>
    </source>
</evidence>
<organism evidence="1 2">
    <name type="scientific">Candidatus Taylorbacteria bacterium CG11_big_fil_rev_8_21_14_0_20_46_11</name>
    <dbReference type="NCBI Taxonomy" id="1975025"/>
    <lineage>
        <taxon>Bacteria</taxon>
        <taxon>Candidatus Tayloriibacteriota</taxon>
    </lineage>
</organism>
<dbReference type="Proteomes" id="UP000229342">
    <property type="component" value="Unassembled WGS sequence"/>
</dbReference>
<dbReference type="AlphaFoldDB" id="A0A2H0KCW5"/>
<reference evidence="1 2" key="1">
    <citation type="submission" date="2017-09" db="EMBL/GenBank/DDBJ databases">
        <title>Depth-based differentiation of microbial function through sediment-hosted aquifers and enrichment of novel symbionts in the deep terrestrial subsurface.</title>
        <authorList>
            <person name="Probst A.J."/>
            <person name="Ladd B."/>
            <person name="Jarett J.K."/>
            <person name="Geller-Mcgrath D.E."/>
            <person name="Sieber C.M."/>
            <person name="Emerson J.B."/>
            <person name="Anantharaman K."/>
            <person name="Thomas B.C."/>
            <person name="Malmstrom R."/>
            <person name="Stieglmeier M."/>
            <person name="Klingl A."/>
            <person name="Woyke T."/>
            <person name="Ryan C.M."/>
            <person name="Banfield J.F."/>
        </authorList>
    </citation>
    <scope>NUCLEOTIDE SEQUENCE [LARGE SCALE GENOMIC DNA]</scope>
    <source>
        <strain evidence="1">CG11_big_fil_rev_8_21_14_0_20_46_11</strain>
    </source>
</reference>
<accession>A0A2H0KCW5</accession>
<sequence>MADDLNIPAEPCVQSPPEAVVWASQSNPYTFNVRGLMLPTYYFFDNYSSVEANGTWYARGDTLANKMHTISLRCVEESMLCNLTQAEISPQNLLHTYEESYVVKKWDKEQIIAQSEESLCTRYTVLIDKKSEKVTATRNKTGNSELCEGITPVLQLELSDVFLESERMSPLSQ</sequence>